<dbReference type="Proteomes" id="UP000669179">
    <property type="component" value="Unassembled WGS sequence"/>
</dbReference>
<protein>
    <recommendedName>
        <fullName evidence="1">B3/B4 tRNA-binding domain-containing protein</fullName>
    </recommendedName>
</protein>
<comment type="caution">
    <text evidence="2">The sequence shown here is derived from an EMBL/GenBank/DDBJ whole genome shotgun (WGS) entry which is preliminary data.</text>
</comment>
<name>A0A939PGS4_9ACTN</name>
<dbReference type="Gene3D" id="3.50.40.10">
    <property type="entry name" value="Phenylalanyl-trna Synthetase, Chain B, domain 3"/>
    <property type="match status" value="1"/>
</dbReference>
<feature type="domain" description="B3/B4 tRNA-binding" evidence="1">
    <location>
        <begin position="59"/>
        <end position="210"/>
    </location>
</feature>
<evidence type="ECO:0000313" key="3">
    <source>
        <dbReference type="Proteomes" id="UP000669179"/>
    </source>
</evidence>
<dbReference type="EMBL" id="JAGEOJ010000016">
    <property type="protein sequence ID" value="MBO2452381.1"/>
    <property type="molecule type" value="Genomic_DNA"/>
</dbReference>
<dbReference type="GO" id="GO:0004826">
    <property type="term" value="F:phenylalanine-tRNA ligase activity"/>
    <property type="evidence" value="ECO:0007669"/>
    <property type="project" value="InterPro"/>
</dbReference>
<evidence type="ECO:0000259" key="1">
    <source>
        <dbReference type="SMART" id="SM00873"/>
    </source>
</evidence>
<evidence type="ECO:0000313" key="2">
    <source>
        <dbReference type="EMBL" id="MBO2452381.1"/>
    </source>
</evidence>
<dbReference type="InterPro" id="IPR020825">
    <property type="entry name" value="Phe-tRNA_synthase-like_B3/B4"/>
</dbReference>
<dbReference type="InterPro" id="IPR005146">
    <property type="entry name" value="B3/B4_tRNA-bd"/>
</dbReference>
<proteinExistence type="predicted"/>
<dbReference type="SUPFAM" id="SSF56037">
    <property type="entry name" value="PheT/TilS domain"/>
    <property type="match status" value="1"/>
</dbReference>
<dbReference type="AlphaFoldDB" id="A0A939PGS4"/>
<organism evidence="2 3">
    <name type="scientific">Actinomadura barringtoniae</name>
    <dbReference type="NCBI Taxonomy" id="1427535"/>
    <lineage>
        <taxon>Bacteria</taxon>
        <taxon>Bacillati</taxon>
        <taxon>Actinomycetota</taxon>
        <taxon>Actinomycetes</taxon>
        <taxon>Streptosporangiales</taxon>
        <taxon>Thermomonosporaceae</taxon>
        <taxon>Actinomadura</taxon>
    </lineage>
</organism>
<dbReference type="PANTHER" id="PTHR39209:SF2">
    <property type="entry name" value="CYTOPLASMIC PROTEIN"/>
    <property type="match status" value="1"/>
</dbReference>
<dbReference type="SMART" id="SM00873">
    <property type="entry name" value="B3_4"/>
    <property type="match status" value="1"/>
</dbReference>
<sequence length="230" mass="24827">MRFQHSPQIWSDHPSLAAGAVSATGITADASVTDQVARFHAIAKERLSASPESEFPEIQAWRRTFSQLGLKPTQYRCASESLLRRFRKEGTLPEIHPLIDLCNAISMAYAIPVAALDVARIDATLEVRYAAGDESYETFGGEIENPAPGEVTFVDASGRSHARRWTNRQSGLSAVRASTASVLIVAEALHDTAATDVAALTATLATELAAAWPTTPRTAILTATDRTFDF</sequence>
<dbReference type="GO" id="GO:0003723">
    <property type="term" value="F:RNA binding"/>
    <property type="evidence" value="ECO:0007669"/>
    <property type="project" value="InterPro"/>
</dbReference>
<reference evidence="2" key="1">
    <citation type="submission" date="2021-03" db="EMBL/GenBank/DDBJ databases">
        <authorList>
            <person name="Kanchanasin P."/>
            <person name="Saeng-In P."/>
            <person name="Phongsopitanun W."/>
            <person name="Yuki M."/>
            <person name="Kudo T."/>
            <person name="Ohkuma M."/>
            <person name="Tanasupawat S."/>
        </authorList>
    </citation>
    <scope>NUCLEOTIDE SEQUENCE</scope>
    <source>
        <strain evidence="2">GKU 128</strain>
    </source>
</reference>
<dbReference type="PANTHER" id="PTHR39209">
    <property type="match status" value="1"/>
</dbReference>
<dbReference type="Pfam" id="PF03483">
    <property type="entry name" value="B3_4"/>
    <property type="match status" value="1"/>
</dbReference>
<gene>
    <name evidence="2" type="ORF">J4573_35190</name>
</gene>
<keyword evidence="3" id="KW-1185">Reference proteome</keyword>
<accession>A0A939PGS4</accession>
<dbReference type="RefSeq" id="WP_208260367.1">
    <property type="nucleotide sequence ID" value="NZ_JAGEOJ010000016.1"/>
</dbReference>